<evidence type="ECO:0000256" key="8">
    <source>
        <dbReference type="SAM" id="Phobius"/>
    </source>
</evidence>
<keyword evidence="7" id="KW-0539">Nucleus</keyword>
<dbReference type="GO" id="GO:0043565">
    <property type="term" value="F:sequence-specific DNA binding"/>
    <property type="evidence" value="ECO:0007669"/>
    <property type="project" value="TreeGrafter"/>
</dbReference>
<evidence type="ECO:0000256" key="2">
    <source>
        <dbReference type="ARBA" id="ARBA00022723"/>
    </source>
</evidence>
<dbReference type="InterPro" id="IPR007219">
    <property type="entry name" value="XnlR_reg_dom"/>
</dbReference>
<evidence type="ECO:0000256" key="3">
    <source>
        <dbReference type="ARBA" id="ARBA00022833"/>
    </source>
</evidence>
<dbReference type="EMBL" id="AMGY01000004">
    <property type="protein sequence ID" value="EXJ85310.1"/>
    <property type="molecule type" value="Genomic_DNA"/>
</dbReference>
<dbReference type="SMART" id="SM00906">
    <property type="entry name" value="Fungal_trans"/>
    <property type="match status" value="1"/>
</dbReference>
<keyword evidence="4" id="KW-0805">Transcription regulation</keyword>
<evidence type="ECO:0000313" key="10">
    <source>
        <dbReference type="EMBL" id="EXJ85310.1"/>
    </source>
</evidence>
<dbReference type="STRING" id="1182542.W9Y6P9"/>
<feature type="domain" description="Xylanolytic transcriptional activator regulatory" evidence="9">
    <location>
        <begin position="192"/>
        <end position="276"/>
    </location>
</feature>
<dbReference type="HOGENOM" id="CLU_569853_0_0_1"/>
<accession>W9Y6P9</accession>
<dbReference type="PANTHER" id="PTHR47782:SF1">
    <property type="entry name" value="PYRIMIDINE PATHWAY REGULATORY PROTEIN 1"/>
    <property type="match status" value="1"/>
</dbReference>
<keyword evidence="2" id="KW-0479">Metal-binding</keyword>
<keyword evidence="11" id="KW-1185">Reference proteome</keyword>
<comment type="caution">
    <text evidence="10">The sequence shown here is derived from an EMBL/GenBank/DDBJ whole genome shotgun (WGS) entry which is preliminary data.</text>
</comment>
<dbReference type="Pfam" id="PF04082">
    <property type="entry name" value="Fungal_trans"/>
    <property type="match status" value="1"/>
</dbReference>
<evidence type="ECO:0000256" key="1">
    <source>
        <dbReference type="ARBA" id="ARBA00004123"/>
    </source>
</evidence>
<name>W9Y6P9_9EURO</name>
<reference evidence="10 11" key="1">
    <citation type="submission" date="2013-03" db="EMBL/GenBank/DDBJ databases">
        <title>The Genome Sequence of Capronia epimyces CBS 606.96.</title>
        <authorList>
            <consortium name="The Broad Institute Genomics Platform"/>
            <person name="Cuomo C."/>
            <person name="de Hoog S."/>
            <person name="Gorbushina A."/>
            <person name="Walker B."/>
            <person name="Young S.K."/>
            <person name="Zeng Q."/>
            <person name="Gargeya S."/>
            <person name="Fitzgerald M."/>
            <person name="Haas B."/>
            <person name="Abouelleil A."/>
            <person name="Allen A.W."/>
            <person name="Alvarado L."/>
            <person name="Arachchi H.M."/>
            <person name="Berlin A.M."/>
            <person name="Chapman S.B."/>
            <person name="Gainer-Dewar J."/>
            <person name="Goldberg J."/>
            <person name="Griggs A."/>
            <person name="Gujja S."/>
            <person name="Hansen M."/>
            <person name="Howarth C."/>
            <person name="Imamovic A."/>
            <person name="Ireland A."/>
            <person name="Larimer J."/>
            <person name="McCowan C."/>
            <person name="Murphy C."/>
            <person name="Pearson M."/>
            <person name="Poon T.W."/>
            <person name="Priest M."/>
            <person name="Roberts A."/>
            <person name="Saif S."/>
            <person name="Shea T."/>
            <person name="Sisk P."/>
            <person name="Sykes S."/>
            <person name="Wortman J."/>
            <person name="Nusbaum C."/>
            <person name="Birren B."/>
        </authorList>
    </citation>
    <scope>NUCLEOTIDE SEQUENCE [LARGE SCALE GENOMIC DNA]</scope>
    <source>
        <strain evidence="10 11">CBS 606.96</strain>
    </source>
</reference>
<dbReference type="RefSeq" id="XP_007734295.1">
    <property type="nucleotide sequence ID" value="XM_007736105.1"/>
</dbReference>
<comment type="subcellular location">
    <subcellularLocation>
        <location evidence="1">Nucleus</location>
    </subcellularLocation>
</comment>
<keyword evidence="5" id="KW-0238">DNA-binding</keyword>
<protein>
    <recommendedName>
        <fullName evidence="9">Xylanolytic transcriptional activator regulatory domain-containing protein</fullName>
    </recommendedName>
</protein>
<keyword evidence="3" id="KW-0862">Zinc</keyword>
<dbReference type="InterPro" id="IPR052202">
    <property type="entry name" value="Yeast_MetPath_Reg"/>
</dbReference>
<dbReference type="CDD" id="cd12148">
    <property type="entry name" value="fungal_TF_MHR"/>
    <property type="match status" value="1"/>
</dbReference>
<evidence type="ECO:0000256" key="4">
    <source>
        <dbReference type="ARBA" id="ARBA00023015"/>
    </source>
</evidence>
<feature type="transmembrane region" description="Helical" evidence="8">
    <location>
        <begin position="389"/>
        <end position="410"/>
    </location>
</feature>
<dbReference type="GO" id="GO:0006351">
    <property type="term" value="P:DNA-templated transcription"/>
    <property type="evidence" value="ECO:0007669"/>
    <property type="project" value="InterPro"/>
</dbReference>
<dbReference type="GO" id="GO:0008270">
    <property type="term" value="F:zinc ion binding"/>
    <property type="evidence" value="ECO:0007669"/>
    <property type="project" value="InterPro"/>
</dbReference>
<sequence>MDHWQNTAFHPDPFTGSVSPSFGLPFVGPGTAVDLGLATAKSAGLDNLFEDSFSGTTATSNSNWPLLRSEKLKLDRSMSMIEPSLVRGLIDGYYFPILHSLYPVVDRSQVEFHVPQIKHLPLKKQLFVGLTAAIAAAHQGRGDPSMGATALSLRTWADDLIPSVLAQQDDDSLQTMILLIFYELIDPRRKLIWYLLGLTCRMCVRLRWHREDESVVSSTAEQDLANHLARYPSPWRRRLFRIVYEWERLVCVALQRPSIFSHDLVDMSFVSEVSGCTSTSSNTSILRTLHTELALRQKIRDCSTDACMLDCQFVSFVHENVPPPSPPGSEGGSVTSDILWLTIYLTTQYTWVHSSIHEQYKIQWTDKILRAAMSRISALFAAQRGGRIVSIWLSTIEVFTVGTTILDILLRQRQRRRDAAATATATAKFTDASLDRQWSQSLRRASSLLAGFSELWEGARVYRDVFDAVSDRVFAELEA</sequence>
<keyword evidence="6" id="KW-0804">Transcription</keyword>
<dbReference type="GO" id="GO:0000981">
    <property type="term" value="F:DNA-binding transcription factor activity, RNA polymerase II-specific"/>
    <property type="evidence" value="ECO:0007669"/>
    <property type="project" value="TreeGrafter"/>
</dbReference>
<evidence type="ECO:0000256" key="5">
    <source>
        <dbReference type="ARBA" id="ARBA00023125"/>
    </source>
</evidence>
<evidence type="ECO:0000313" key="11">
    <source>
        <dbReference type="Proteomes" id="UP000019478"/>
    </source>
</evidence>
<gene>
    <name evidence="10" type="ORF">A1O3_05985</name>
</gene>
<dbReference type="eggNOG" id="ENOG502SI5B">
    <property type="taxonomic scope" value="Eukaryota"/>
</dbReference>
<dbReference type="AlphaFoldDB" id="W9Y6P9"/>
<keyword evidence="8" id="KW-0812">Transmembrane</keyword>
<keyword evidence="8" id="KW-1133">Transmembrane helix</keyword>
<keyword evidence="8" id="KW-0472">Membrane</keyword>
<dbReference type="Proteomes" id="UP000019478">
    <property type="component" value="Unassembled WGS sequence"/>
</dbReference>
<organism evidence="10 11">
    <name type="scientific">Capronia epimyces CBS 606.96</name>
    <dbReference type="NCBI Taxonomy" id="1182542"/>
    <lineage>
        <taxon>Eukaryota</taxon>
        <taxon>Fungi</taxon>
        <taxon>Dikarya</taxon>
        <taxon>Ascomycota</taxon>
        <taxon>Pezizomycotina</taxon>
        <taxon>Eurotiomycetes</taxon>
        <taxon>Chaetothyriomycetidae</taxon>
        <taxon>Chaetothyriales</taxon>
        <taxon>Herpotrichiellaceae</taxon>
        <taxon>Capronia</taxon>
    </lineage>
</organism>
<dbReference type="PANTHER" id="PTHR47782">
    <property type="entry name" value="ZN(II)2CYS6 TRANSCRIPTION FACTOR (EUROFUNG)-RELATED"/>
    <property type="match status" value="1"/>
</dbReference>
<dbReference type="OrthoDB" id="4157352at2759"/>
<evidence type="ECO:0000256" key="6">
    <source>
        <dbReference type="ARBA" id="ARBA00023163"/>
    </source>
</evidence>
<evidence type="ECO:0000256" key="7">
    <source>
        <dbReference type="ARBA" id="ARBA00023242"/>
    </source>
</evidence>
<dbReference type="GO" id="GO:0005634">
    <property type="term" value="C:nucleus"/>
    <property type="evidence" value="ECO:0007669"/>
    <property type="project" value="UniProtKB-SubCell"/>
</dbReference>
<dbReference type="GO" id="GO:0045944">
    <property type="term" value="P:positive regulation of transcription by RNA polymerase II"/>
    <property type="evidence" value="ECO:0007669"/>
    <property type="project" value="TreeGrafter"/>
</dbReference>
<dbReference type="GeneID" id="19170095"/>
<proteinExistence type="predicted"/>
<evidence type="ECO:0000259" key="9">
    <source>
        <dbReference type="SMART" id="SM00906"/>
    </source>
</evidence>